<dbReference type="PROSITE" id="PS51257">
    <property type="entry name" value="PROKAR_LIPOPROTEIN"/>
    <property type="match status" value="1"/>
</dbReference>
<dbReference type="PATRIC" id="fig|889378.3.peg.1087"/>
<sequence>MKRLRCAAAAAIVLLAAACATVPPSQQKDSVLQVLQMLEDGRGDELVLHSQTPFLLDAEIIEAESDVAELWRLLTSRGYRFPQPVVERIIPLGDADPGLFGDTMEVRVFFERYLPEDAAVAEVRSGDQQFRFIFADSIGGRRGLPVMYGWKGPL</sequence>
<proteinExistence type="predicted"/>
<dbReference type="RefSeq" id="WP_014455165.1">
    <property type="nucleotide sequence ID" value="NC_017098.1"/>
</dbReference>
<keyword evidence="1" id="KW-0732">Signal</keyword>
<evidence type="ECO:0000256" key="1">
    <source>
        <dbReference type="SAM" id="SignalP"/>
    </source>
</evidence>
<feature type="signal peptide" evidence="1">
    <location>
        <begin position="1"/>
        <end position="20"/>
    </location>
</feature>
<organism evidence="2 3">
    <name type="scientific">Spirochaeta africana (strain ATCC 700263 / DSM 8902 / Z-7692)</name>
    <dbReference type="NCBI Taxonomy" id="889378"/>
    <lineage>
        <taxon>Bacteria</taxon>
        <taxon>Pseudomonadati</taxon>
        <taxon>Spirochaetota</taxon>
        <taxon>Spirochaetia</taxon>
        <taxon>Spirochaetales</taxon>
        <taxon>Spirochaetaceae</taxon>
        <taxon>Spirochaeta</taxon>
    </lineage>
</organism>
<dbReference type="EMBL" id="CP003282">
    <property type="protein sequence ID" value="AFG37173.1"/>
    <property type="molecule type" value="Genomic_DNA"/>
</dbReference>
<dbReference type="STRING" id="889378.Spiaf_1086"/>
<keyword evidence="3" id="KW-1185">Reference proteome</keyword>
<evidence type="ECO:0000313" key="3">
    <source>
        <dbReference type="Proteomes" id="UP000007383"/>
    </source>
</evidence>
<dbReference type="AlphaFoldDB" id="H9UI30"/>
<evidence type="ECO:0000313" key="2">
    <source>
        <dbReference type="EMBL" id="AFG37173.1"/>
    </source>
</evidence>
<dbReference type="Proteomes" id="UP000007383">
    <property type="component" value="Chromosome"/>
</dbReference>
<dbReference type="KEGG" id="sfc:Spiaf_1086"/>
<protein>
    <submittedName>
        <fullName evidence="2">Uncharacterized protein</fullName>
    </submittedName>
</protein>
<dbReference type="HOGENOM" id="CLU_1703137_0_0_12"/>
<feature type="chain" id="PRO_5003623383" evidence="1">
    <location>
        <begin position="21"/>
        <end position="154"/>
    </location>
</feature>
<accession>H9UI30</accession>
<name>H9UI30_SPIAZ</name>
<gene>
    <name evidence="2" type="ordered locus">Spiaf_1086</name>
</gene>
<reference evidence="3" key="1">
    <citation type="journal article" date="2013" name="Stand. Genomic Sci.">
        <title>Complete genome sequence of the halophilic bacterium Spirochaeta africana type strain (Z-7692(T)) from the alkaline Lake Magadi in the East African Rift.</title>
        <authorList>
            <person name="Liolos K."/>
            <person name="Abt B."/>
            <person name="Scheuner C."/>
            <person name="Teshima H."/>
            <person name="Held B."/>
            <person name="Lapidus A."/>
            <person name="Nolan M."/>
            <person name="Lucas S."/>
            <person name="Deshpande S."/>
            <person name="Cheng J.F."/>
            <person name="Tapia R."/>
            <person name="Goodwin L.A."/>
            <person name="Pitluck S."/>
            <person name="Pagani I."/>
            <person name="Ivanova N."/>
            <person name="Mavromatis K."/>
            <person name="Mikhailova N."/>
            <person name="Huntemann M."/>
            <person name="Pati A."/>
            <person name="Chen A."/>
            <person name="Palaniappan K."/>
            <person name="Land M."/>
            <person name="Rohde M."/>
            <person name="Tindall B.J."/>
            <person name="Detter J.C."/>
            <person name="Goker M."/>
            <person name="Bristow J."/>
            <person name="Eisen J.A."/>
            <person name="Markowitz V."/>
            <person name="Hugenholtz P."/>
            <person name="Woyke T."/>
            <person name="Klenk H.P."/>
            <person name="Kyrpides N.C."/>
        </authorList>
    </citation>
    <scope>NUCLEOTIDE SEQUENCE</scope>
    <source>
        <strain evidence="3">ATCC 700263 / DSM 8902 / Z-7692</strain>
    </source>
</reference>